<name>A0A1I5PS36_9SPHN</name>
<keyword evidence="3" id="KW-0413">Isomerase</keyword>
<evidence type="ECO:0000313" key="3">
    <source>
        <dbReference type="EMBL" id="SFP36466.1"/>
    </source>
</evidence>
<dbReference type="RefSeq" id="WP_090482483.1">
    <property type="nucleotide sequence ID" value="NZ_FOWZ01000004.1"/>
</dbReference>
<accession>A0A1I5PS36</accession>
<dbReference type="SUPFAM" id="SSF52833">
    <property type="entry name" value="Thioredoxin-like"/>
    <property type="match status" value="1"/>
</dbReference>
<evidence type="ECO:0000259" key="2">
    <source>
        <dbReference type="Pfam" id="PF13462"/>
    </source>
</evidence>
<dbReference type="InterPro" id="IPR012336">
    <property type="entry name" value="Thioredoxin-like_fold"/>
</dbReference>
<evidence type="ECO:0000256" key="1">
    <source>
        <dbReference type="SAM" id="SignalP"/>
    </source>
</evidence>
<protein>
    <submittedName>
        <fullName evidence="3">Protein-disulfide isomerase</fullName>
    </submittedName>
</protein>
<sequence length="244" mass="26908">MKTEHSDVKPFAKFAVSAVVAAASFISLPATGQDLPTNKPRGNWNTVINEVDGGHVLGNPDAEARLVEFMSYTCSHCAEFTKTGESAIKLLYVPSGKVSYEVRHLIRDPVDLTAALAAQCGAPDKFFANHTALLMKYPDWMAKARSMTQAQMARWNFGSFAARSQAIASDLDFYEIMETRGYSRIQLDDCLKDETRARAIAAQSQADAAKYGLRGTPTFIMGGKTLDAHDWPRLQPYLDALYDK</sequence>
<proteinExistence type="predicted"/>
<organism evidence="3 4">
    <name type="scientific">Qipengyuania nanhaisediminis</name>
    <dbReference type="NCBI Taxonomy" id="604088"/>
    <lineage>
        <taxon>Bacteria</taxon>
        <taxon>Pseudomonadati</taxon>
        <taxon>Pseudomonadota</taxon>
        <taxon>Alphaproteobacteria</taxon>
        <taxon>Sphingomonadales</taxon>
        <taxon>Erythrobacteraceae</taxon>
        <taxon>Qipengyuania</taxon>
    </lineage>
</organism>
<keyword evidence="4" id="KW-1185">Reference proteome</keyword>
<keyword evidence="1" id="KW-0732">Signal</keyword>
<feature type="signal peptide" evidence="1">
    <location>
        <begin position="1"/>
        <end position="32"/>
    </location>
</feature>
<feature type="chain" id="PRO_5011510567" evidence="1">
    <location>
        <begin position="33"/>
        <end position="244"/>
    </location>
</feature>
<dbReference type="Gene3D" id="1.10.40.110">
    <property type="match status" value="1"/>
</dbReference>
<reference evidence="4" key="1">
    <citation type="submission" date="2016-10" db="EMBL/GenBank/DDBJ databases">
        <authorList>
            <person name="Varghese N."/>
            <person name="Submissions S."/>
        </authorList>
    </citation>
    <scope>NUCLEOTIDE SEQUENCE [LARGE SCALE GENOMIC DNA]</scope>
    <source>
        <strain evidence="4">CGMCC 1.7715</strain>
    </source>
</reference>
<dbReference type="Gene3D" id="3.40.30.10">
    <property type="entry name" value="Glutaredoxin"/>
    <property type="match status" value="1"/>
</dbReference>
<dbReference type="AlphaFoldDB" id="A0A1I5PS36"/>
<dbReference type="InterPro" id="IPR036249">
    <property type="entry name" value="Thioredoxin-like_sf"/>
</dbReference>
<dbReference type="GO" id="GO:0016853">
    <property type="term" value="F:isomerase activity"/>
    <property type="evidence" value="ECO:0007669"/>
    <property type="project" value="UniProtKB-KW"/>
</dbReference>
<gene>
    <name evidence="3" type="ORF">SAMN04488060_2585</name>
</gene>
<dbReference type="Pfam" id="PF13462">
    <property type="entry name" value="Thioredoxin_4"/>
    <property type="match status" value="1"/>
</dbReference>
<dbReference type="STRING" id="604088.SAMN04488060_2585"/>
<dbReference type="OrthoDB" id="8478320at2"/>
<dbReference type="EMBL" id="FOWZ01000004">
    <property type="protein sequence ID" value="SFP36466.1"/>
    <property type="molecule type" value="Genomic_DNA"/>
</dbReference>
<dbReference type="Proteomes" id="UP000199331">
    <property type="component" value="Unassembled WGS sequence"/>
</dbReference>
<feature type="domain" description="Thioredoxin-like fold" evidence="2">
    <location>
        <begin position="52"/>
        <end position="239"/>
    </location>
</feature>
<evidence type="ECO:0000313" key="4">
    <source>
        <dbReference type="Proteomes" id="UP000199331"/>
    </source>
</evidence>